<reference evidence="1" key="1">
    <citation type="submission" date="2021-06" db="EMBL/GenBank/DDBJ databases">
        <authorList>
            <person name="Kallberg Y."/>
            <person name="Tangrot J."/>
            <person name="Rosling A."/>
        </authorList>
    </citation>
    <scope>NUCLEOTIDE SEQUENCE</scope>
    <source>
        <strain evidence="1">MA461A</strain>
    </source>
</reference>
<proteinExistence type="predicted"/>
<evidence type="ECO:0000313" key="2">
    <source>
        <dbReference type="Proteomes" id="UP000789920"/>
    </source>
</evidence>
<protein>
    <submittedName>
        <fullName evidence="1">22306_t:CDS:1</fullName>
    </submittedName>
</protein>
<gene>
    <name evidence="1" type="ORF">RPERSI_LOCUS6906</name>
</gene>
<organism evidence="1 2">
    <name type="scientific">Racocetra persica</name>
    <dbReference type="NCBI Taxonomy" id="160502"/>
    <lineage>
        <taxon>Eukaryota</taxon>
        <taxon>Fungi</taxon>
        <taxon>Fungi incertae sedis</taxon>
        <taxon>Mucoromycota</taxon>
        <taxon>Glomeromycotina</taxon>
        <taxon>Glomeromycetes</taxon>
        <taxon>Diversisporales</taxon>
        <taxon>Gigasporaceae</taxon>
        <taxon>Racocetra</taxon>
    </lineage>
</organism>
<dbReference type="EMBL" id="CAJVQC010011296">
    <property type="protein sequence ID" value="CAG8625952.1"/>
    <property type="molecule type" value="Genomic_DNA"/>
</dbReference>
<name>A0ACA9N2U5_9GLOM</name>
<accession>A0ACA9N2U5</accession>
<comment type="caution">
    <text evidence="1">The sequence shown here is derived from an EMBL/GenBank/DDBJ whole genome shotgun (WGS) entry which is preliminary data.</text>
</comment>
<evidence type="ECO:0000313" key="1">
    <source>
        <dbReference type="EMBL" id="CAG8625952.1"/>
    </source>
</evidence>
<keyword evidence="2" id="KW-1185">Reference proteome</keyword>
<dbReference type="Proteomes" id="UP000789920">
    <property type="component" value="Unassembled WGS sequence"/>
</dbReference>
<sequence>MLDTAENKKIIRKQTILCKHHVNLSRPLKDNPGSHVFITTLEDKFLVTKYHLGATMIRCILKKKFSSYSIFSKNLYVEIQRYHPSYYIIKKDASQFYRELLSKQREDFDDNMQSCIIAQAFVSNEVAKTYQWLLQMTKKTTNNKCSSVFVTNADLTMKCAKQDIPSARSVITVFPASPLSVEEVESPTSYELSQSKDVDDELDAVILSTKFLMDQLNHSIIKEI</sequence>